<accession>A0A1G4KM79</accession>
<dbReference type="Gene3D" id="2.170.16.10">
    <property type="entry name" value="Hedgehog/Intein (Hint) domain"/>
    <property type="match status" value="1"/>
</dbReference>
<dbReference type="EMBL" id="LT598447">
    <property type="protein sequence ID" value="SCV05674.1"/>
    <property type="molecule type" value="Genomic_DNA"/>
</dbReference>
<evidence type="ECO:0000259" key="2">
    <source>
        <dbReference type="PROSITE" id="PS50819"/>
    </source>
</evidence>
<proteinExistence type="predicted"/>
<dbReference type="AlphaFoldDB" id="A0A1G4KM79"/>
<dbReference type="InterPro" id="IPR036844">
    <property type="entry name" value="Hint_dom_sf"/>
</dbReference>
<name>A0A1G4KM79_9SACH</name>
<sequence length="689" mass="77454">MLTPETPQLAQSEPFIGGFPKGTIIFLSSGEKVPVEVIQAGDQVLTSDGSKSTVIATPRASATCSTVTQLSNHRAHLNRSSRPDPWGLVKFACDQRQELWLLTTQIFKHQYPVGNHKVNISQLRPFRTPDGRDIEIVMAAGKTFPSTGHEDEIEQYIADCSKQYPEKLIYWKIEAADLKFINKDVIASSKIATLPLSFEKPVILPWLEAFFKRKISLQELEAMSWLLGFWIGDGFRKGASFALHVHDQDVNGRLRKNAKLWGMDLRIKPFTDSLGAIGYLQTYDGPVRRFNYQNPFSLVLKGLKFWKNGGWNDPKNVPQFMTTEQILVRESFLAGLIDSDGCSRNQHSSIRIKIVTTLPPVRDSILAIGRSLGLNVTVYSSPAHITEQGLHASDTWIFNLFAGRNHQVLYAILNRCACERKRNPPTQYSKDRDSEEFEDADDAAESDGTLDAENVVDKSAPCENPSEDETATDELDTEEQRNQVRKNLLAEAEEVLESVVEEHASSQAADGDSLLKELEAKPDNYFEHRQGDEHKDVNFELGRMRFGIVPAEKQELFGVVCATDSKIITADQIIVGSSKFVTKETASIESYRRECLSCHALDTSLWHRIPWKRKSLDRLCRACYASYVRIKSRCANGSCNLVCKPSDYKRLEALRRRKVTTQLEDGTPITGFPCEKCGSAIMREGVKGR</sequence>
<gene>
    <name evidence="3" type="ORF">LANO_0H12684G</name>
</gene>
<dbReference type="InterPro" id="IPR007868">
    <property type="entry name" value="Hom_end_hint"/>
</dbReference>
<dbReference type="InterPro" id="IPR004042">
    <property type="entry name" value="Intein_endonuc_central"/>
</dbReference>
<dbReference type="InterPro" id="IPR027434">
    <property type="entry name" value="Homing_endonucl"/>
</dbReference>
<dbReference type="SUPFAM" id="SSF55608">
    <property type="entry name" value="Homing endonucleases"/>
    <property type="match status" value="2"/>
</dbReference>
<dbReference type="SUPFAM" id="SSF51294">
    <property type="entry name" value="Hedgehog/intein (Hint) domain"/>
    <property type="match status" value="1"/>
</dbReference>
<feature type="compositionally biased region" description="Acidic residues" evidence="1">
    <location>
        <begin position="465"/>
        <end position="477"/>
    </location>
</feature>
<keyword evidence="4" id="KW-1185">Reference proteome</keyword>
<feature type="region of interest" description="Disordered" evidence="1">
    <location>
        <begin position="422"/>
        <end position="481"/>
    </location>
</feature>
<dbReference type="Pfam" id="PF05203">
    <property type="entry name" value="Hom_end_hint"/>
    <property type="match status" value="1"/>
</dbReference>
<feature type="domain" description="DOD-type homing endonuclease" evidence="2">
    <location>
        <begin position="226"/>
        <end position="374"/>
    </location>
</feature>
<dbReference type="GO" id="GO:0030908">
    <property type="term" value="P:protein splicing"/>
    <property type="evidence" value="ECO:0007669"/>
    <property type="project" value="InterPro"/>
</dbReference>
<protein>
    <submittedName>
        <fullName evidence="3">LANO_0H12684g1_1</fullName>
    </submittedName>
</protein>
<evidence type="ECO:0000256" key="1">
    <source>
        <dbReference type="SAM" id="MobiDB-lite"/>
    </source>
</evidence>
<dbReference type="GO" id="GO:0003677">
    <property type="term" value="F:DNA binding"/>
    <property type="evidence" value="ECO:0007669"/>
    <property type="project" value="InterPro"/>
</dbReference>
<dbReference type="InterPro" id="IPR007869">
    <property type="entry name" value="Homing_endonuc_PI-Sce"/>
</dbReference>
<reference evidence="4" key="1">
    <citation type="submission" date="2016-03" db="EMBL/GenBank/DDBJ databases">
        <authorList>
            <person name="Devillers Hugo."/>
        </authorList>
    </citation>
    <scope>NUCLEOTIDE SEQUENCE [LARGE SCALE GENOMIC DNA]</scope>
</reference>
<dbReference type="Proteomes" id="UP000189911">
    <property type="component" value="Chromosome H"/>
</dbReference>
<dbReference type="Gene3D" id="3.10.28.10">
    <property type="entry name" value="Homing endonucleases"/>
    <property type="match status" value="2"/>
</dbReference>
<dbReference type="PROSITE" id="PS50819">
    <property type="entry name" value="INTEIN_ENDONUCLEASE"/>
    <property type="match status" value="1"/>
</dbReference>
<evidence type="ECO:0000313" key="4">
    <source>
        <dbReference type="Proteomes" id="UP000189911"/>
    </source>
</evidence>
<dbReference type="GO" id="GO:0004519">
    <property type="term" value="F:endonuclease activity"/>
    <property type="evidence" value="ECO:0007669"/>
    <property type="project" value="InterPro"/>
</dbReference>
<dbReference type="Pfam" id="PF05204">
    <property type="entry name" value="Hom_end"/>
    <property type="match status" value="1"/>
</dbReference>
<dbReference type="OrthoDB" id="4037793at2759"/>
<evidence type="ECO:0000313" key="3">
    <source>
        <dbReference type="EMBL" id="SCV05674.1"/>
    </source>
</evidence>
<feature type="compositionally biased region" description="Acidic residues" evidence="1">
    <location>
        <begin position="434"/>
        <end position="450"/>
    </location>
</feature>
<organism evidence="3 4">
    <name type="scientific">Lachancea nothofagi CBS 11611</name>
    <dbReference type="NCBI Taxonomy" id="1266666"/>
    <lineage>
        <taxon>Eukaryota</taxon>
        <taxon>Fungi</taxon>
        <taxon>Dikarya</taxon>
        <taxon>Ascomycota</taxon>
        <taxon>Saccharomycotina</taxon>
        <taxon>Saccharomycetes</taxon>
        <taxon>Saccharomycetales</taxon>
        <taxon>Saccharomycetaceae</taxon>
        <taxon>Lachancea</taxon>
    </lineage>
</organism>